<protein>
    <submittedName>
        <fullName evidence="1">Uncharacterized protein</fullName>
    </submittedName>
</protein>
<comment type="caution">
    <text evidence="1">The sequence shown here is derived from an EMBL/GenBank/DDBJ whole genome shotgun (WGS) entry which is preliminary data.</text>
</comment>
<evidence type="ECO:0000313" key="2">
    <source>
        <dbReference type="Proteomes" id="UP000292884"/>
    </source>
</evidence>
<reference evidence="1 2" key="1">
    <citation type="submission" date="2019-02" db="EMBL/GenBank/DDBJ databases">
        <title>Pedobacter sp. RP-1-13 sp. nov., isolated from Arctic soil.</title>
        <authorList>
            <person name="Dahal R.H."/>
        </authorList>
    </citation>
    <scope>NUCLEOTIDE SEQUENCE [LARGE SCALE GENOMIC DNA]</scope>
    <source>
        <strain evidence="1 2">RP-1-13</strain>
    </source>
</reference>
<proteinExistence type="predicted"/>
<dbReference type="AlphaFoldDB" id="A0A4R0MMT1"/>
<name>A0A4R0MMT1_9SPHI</name>
<keyword evidence="2" id="KW-1185">Reference proteome</keyword>
<dbReference type="Proteomes" id="UP000292884">
    <property type="component" value="Unassembled WGS sequence"/>
</dbReference>
<accession>A0A4R0MMT1</accession>
<dbReference type="RefSeq" id="WP_131555012.1">
    <property type="nucleotide sequence ID" value="NZ_SJSK01000006.1"/>
</dbReference>
<dbReference type="EMBL" id="SJSK01000006">
    <property type="protein sequence ID" value="TCC88048.1"/>
    <property type="molecule type" value="Genomic_DNA"/>
</dbReference>
<organism evidence="1 2">
    <name type="scientific">Pedobacter frigiditerrae</name>
    <dbReference type="NCBI Taxonomy" id="2530452"/>
    <lineage>
        <taxon>Bacteria</taxon>
        <taxon>Pseudomonadati</taxon>
        <taxon>Bacteroidota</taxon>
        <taxon>Sphingobacteriia</taxon>
        <taxon>Sphingobacteriales</taxon>
        <taxon>Sphingobacteriaceae</taxon>
        <taxon>Pedobacter</taxon>
    </lineage>
</organism>
<evidence type="ECO:0000313" key="1">
    <source>
        <dbReference type="EMBL" id="TCC88048.1"/>
    </source>
</evidence>
<gene>
    <name evidence="1" type="ORF">EZ428_20205</name>
</gene>
<sequence>MQSFEITHWGKQILVIPLGKMEFKLYYNDELIASITNQLNAGRSYWSSPNLDASEANLLGSIITSKLY</sequence>